<dbReference type="EMBL" id="CP001932">
    <property type="protein sequence ID" value="ADD04616.1"/>
    <property type="molecule type" value="Genomic_DNA"/>
</dbReference>
<protein>
    <submittedName>
        <fullName evidence="2">Uncharacterized protein</fullName>
    </submittedName>
</protein>
<dbReference type="Proteomes" id="UP000001879">
    <property type="component" value="Chromosome"/>
</dbReference>
<dbReference type="Proteomes" id="UP000011543">
    <property type="component" value="Unassembled WGS sequence"/>
</dbReference>
<accession>D3SRB1</accession>
<reference evidence="3 5" key="3">
    <citation type="journal article" date="2014" name="PLoS Genet.">
        <title>Phylogenetically driven sequencing of extremely halophilic archaea reveals strategies for static and dynamic osmo-response.</title>
        <authorList>
            <person name="Becker E.A."/>
            <person name="Seitzer P.M."/>
            <person name="Tritt A."/>
            <person name="Larsen D."/>
            <person name="Krusor M."/>
            <person name="Yao A.I."/>
            <person name="Wu D."/>
            <person name="Madern D."/>
            <person name="Eisen J.A."/>
            <person name="Darling A.E."/>
            <person name="Facciotti M.T."/>
        </authorList>
    </citation>
    <scope>NUCLEOTIDE SEQUENCE [LARGE SCALE GENOMIC DNA]</scope>
    <source>
        <strain evidence="5">ATCC 43099 / DSM 3394 / CCM 3739 / CIP 104546 / IAM 13178 / JCM 8861 / NBRC 102185 / NCIMB 2190 / MS3</strain>
        <strain evidence="3">MS-3</strain>
    </source>
</reference>
<name>D3SRB1_NATMM</name>
<feature type="compositionally biased region" description="Basic and acidic residues" evidence="1">
    <location>
        <begin position="50"/>
        <end position="63"/>
    </location>
</feature>
<keyword evidence="4" id="KW-1185">Reference proteome</keyword>
<reference evidence="2 4" key="2">
    <citation type="journal article" date="2012" name="BMC Genomics">
        <title>A comparative genomics perspective on the genetic content of the alkaliphilic haloarchaeon Natrialba magadii ATCC 43099T.</title>
        <authorList>
            <person name="Siddaramappa S."/>
            <person name="Challacombe J.F."/>
            <person name="Decastro R.E."/>
            <person name="Pfeiffer F."/>
            <person name="Sastre D.E."/>
            <person name="Gimenez M.I."/>
            <person name="Paggi R.A."/>
            <person name="Detter J.C."/>
            <person name="Davenport K.W."/>
            <person name="Goodwin L.A."/>
            <person name="Kyrpides N."/>
            <person name="Tapia R."/>
            <person name="Pitluck S."/>
            <person name="Lucas S."/>
            <person name="Woyke T."/>
            <person name="Maupin-Furlow J.A."/>
        </authorList>
    </citation>
    <scope>NUCLEOTIDE SEQUENCE [LARGE SCALE GENOMIC DNA]</scope>
    <source>
        <strain evidence="2">ATCC 43099</strain>
        <strain evidence="4">ATCC 43099 / DSM 3394 / CCM 3739 / CIP 104546 / IAM 13178 / JCM 8861 / NBRC 102185 / NCIMB 2190 / MS3</strain>
    </source>
</reference>
<evidence type="ECO:0000313" key="2">
    <source>
        <dbReference type="EMBL" id="ADD04616.1"/>
    </source>
</evidence>
<gene>
    <name evidence="2" type="ordered locus">Nmag_1032</name>
    <name evidence="3" type="ORF">C500_17681</name>
</gene>
<dbReference type="PATRIC" id="fig|547559.17.peg.3479"/>
<reference evidence="2" key="4">
    <citation type="submission" date="2016-09" db="EMBL/GenBank/DDBJ databases">
        <authorList>
            <person name="Pfeiffer F."/>
        </authorList>
    </citation>
    <scope>NUCLEOTIDE SEQUENCE</scope>
    <source>
        <strain evidence="2">ATCC 43099</strain>
    </source>
</reference>
<dbReference type="EMBL" id="AOHS01000056">
    <property type="protein sequence ID" value="ELY25272.1"/>
    <property type="molecule type" value="Genomic_DNA"/>
</dbReference>
<dbReference type="HOGENOM" id="CLU_2875174_0_0_2"/>
<organism evidence="2 4">
    <name type="scientific">Natrialba magadii (strain ATCC 43099 / DSM 3394 / CCM 3739 / CIP 104546 / IAM 13178 / JCM 8861 / NBRC 102185 / NCIMB 2190 / MS3)</name>
    <name type="common">Natronobacterium magadii</name>
    <dbReference type="NCBI Taxonomy" id="547559"/>
    <lineage>
        <taxon>Archaea</taxon>
        <taxon>Methanobacteriati</taxon>
        <taxon>Methanobacteriota</taxon>
        <taxon>Stenosarchaea group</taxon>
        <taxon>Halobacteria</taxon>
        <taxon>Halobacteriales</taxon>
        <taxon>Natrialbaceae</taxon>
        <taxon>Natrialba</taxon>
    </lineage>
</organism>
<dbReference type="PaxDb" id="547559-Nmag_1032"/>
<reference evidence="4" key="1">
    <citation type="submission" date="2010-02" db="EMBL/GenBank/DDBJ databases">
        <title>Complete sequence of chromosome of Natrialba magadii ATCC 43099.</title>
        <authorList>
            <consortium name="US DOE Joint Genome Institute"/>
            <person name="Lucas S."/>
            <person name="Copeland A."/>
            <person name="Lapidus A."/>
            <person name="Cheng J.-F."/>
            <person name="Bruce D."/>
            <person name="Goodwin L."/>
            <person name="Pitluck S."/>
            <person name="Davenport K."/>
            <person name="Saunders E."/>
            <person name="Detter J.C."/>
            <person name="Han C."/>
            <person name="Tapia R."/>
            <person name="Land M."/>
            <person name="Hauser L."/>
            <person name="Kyrpides N."/>
            <person name="Mikhailova N."/>
            <person name="De Castro R.E."/>
            <person name="Maupin-Furlow J.A."/>
            <person name="Woyke T."/>
        </authorList>
    </citation>
    <scope>NUCLEOTIDE SEQUENCE [LARGE SCALE GENOMIC DNA]</scope>
    <source>
        <strain evidence="4">ATCC 43099 / DSM 3394 / CCM 3739 / CIP 104546 / IAM 13178 / JCM 8861 / NBRC 102185 / NCIMB 2190 / MS3</strain>
    </source>
</reference>
<feature type="region of interest" description="Disordered" evidence="1">
    <location>
        <begin position="42"/>
        <end position="63"/>
    </location>
</feature>
<evidence type="ECO:0000313" key="3">
    <source>
        <dbReference type="EMBL" id="ELY25272.1"/>
    </source>
</evidence>
<dbReference type="KEGG" id="nmg:Nmag_1032"/>
<dbReference type="AlphaFoldDB" id="D3SRB1"/>
<evidence type="ECO:0000313" key="4">
    <source>
        <dbReference type="Proteomes" id="UP000001879"/>
    </source>
</evidence>
<evidence type="ECO:0000256" key="1">
    <source>
        <dbReference type="SAM" id="MobiDB-lite"/>
    </source>
</evidence>
<evidence type="ECO:0000313" key="5">
    <source>
        <dbReference type="Proteomes" id="UP000011543"/>
    </source>
</evidence>
<sequence>METKQSHRLNDRADQRATVKPLWPHVTLDQLSTAVTAGTADVASTFGPDDTQRPLPTHDTDHR</sequence>
<proteinExistence type="predicted"/>